<dbReference type="SUPFAM" id="SSF56784">
    <property type="entry name" value="HAD-like"/>
    <property type="match status" value="1"/>
</dbReference>
<name>A0A8D9C8C7_9VIRU</name>
<dbReference type="Gene3D" id="3.40.50.1000">
    <property type="entry name" value="HAD superfamily/HAD-like"/>
    <property type="match status" value="1"/>
</dbReference>
<dbReference type="EMBL" id="OU342829">
    <property type="protein sequence ID" value="CAG7579797.1"/>
    <property type="molecule type" value="Genomic_DNA"/>
</dbReference>
<protein>
    <submittedName>
        <fullName evidence="1">Putative 5'(3')-deoxyribonucleotidase</fullName>
    </submittedName>
</protein>
<dbReference type="InterPro" id="IPR036412">
    <property type="entry name" value="HAD-like_sf"/>
</dbReference>
<gene>
    <name evidence="1" type="ORF">SLAVMIC_00098</name>
</gene>
<evidence type="ECO:0000313" key="1">
    <source>
        <dbReference type="EMBL" id="CAG7579797.1"/>
    </source>
</evidence>
<organism evidence="1">
    <name type="scientific">uncultured marine phage</name>
    <dbReference type="NCBI Taxonomy" id="707152"/>
    <lineage>
        <taxon>Viruses</taxon>
        <taxon>environmental samples</taxon>
    </lineage>
</organism>
<proteinExistence type="predicted"/>
<sequence>MEVKKFNEYNTDRKFAIYCDMDGCLTDFVKRFEEIKSNKRSLDPRSYDKLHGKYSIWKLIGAEGIQWWSEMEWMPDGKVLWDYVKQYDPTILSAPSRHPDSAKGKMIWINRELGIKQVSATVSPKNHRWDEDSRVILNSQKYMFNKRYENSILIDDTPNQIDNWVNNGGMGILHTSAEDTIFKLEEIINNI</sequence>
<reference evidence="1" key="1">
    <citation type="submission" date="2021-06" db="EMBL/GenBank/DDBJ databases">
        <authorList>
            <person name="Gannon L."/>
            <person name="Redgwell R T."/>
            <person name="Michniewski S."/>
            <person name="Harrison D C."/>
            <person name="Millard A."/>
        </authorList>
    </citation>
    <scope>NUCLEOTIDE SEQUENCE</scope>
</reference>
<accession>A0A8D9C8C7</accession>
<dbReference type="InterPro" id="IPR023214">
    <property type="entry name" value="HAD_sf"/>
</dbReference>